<dbReference type="OrthoDB" id="5380385at2759"/>
<keyword evidence="3" id="KW-1185">Reference proteome</keyword>
<sequence length="350" mass="38964">MSNSSSLPLPKVSEPVKGVTVFWPLLALALASCLQPLGSTCGEFSTRYRHSMRVLPLSGLLDSIHLIVQCYEQGTIAAIFTRVDANNPDLISPASNLSSDATAPSRLQHLNRFMDFFFDFKARAFPDLFVIFTYVKLCTLSGVPFSLTLGSVYFLSWLVMETVLMAQLFKKTTSRASHLHHAVTSAQIEESSRWISLRKLRGYNRILIAAQLIAIFVLAVFGVSQLARSTQTVPFHHTFNIRVASKWALTPYFLMAKWGSFPLTAAAKKVPNNVFLAFIYVATVVTSASIFAIFSIFIVCFQPFAVIRMVYKIKNLRVVTFLVLGGSVVYYGRIFDPTGTSKRSWSDILG</sequence>
<reference evidence="2" key="1">
    <citation type="journal article" date="2021" name="Nat. Commun.">
        <title>Genetic determinants of endophytism in the Arabidopsis root mycobiome.</title>
        <authorList>
            <person name="Mesny F."/>
            <person name="Miyauchi S."/>
            <person name="Thiergart T."/>
            <person name="Pickel B."/>
            <person name="Atanasova L."/>
            <person name="Karlsson M."/>
            <person name="Huettel B."/>
            <person name="Barry K.W."/>
            <person name="Haridas S."/>
            <person name="Chen C."/>
            <person name="Bauer D."/>
            <person name="Andreopoulos W."/>
            <person name="Pangilinan J."/>
            <person name="LaButti K."/>
            <person name="Riley R."/>
            <person name="Lipzen A."/>
            <person name="Clum A."/>
            <person name="Drula E."/>
            <person name="Henrissat B."/>
            <person name="Kohler A."/>
            <person name="Grigoriev I.V."/>
            <person name="Martin F.M."/>
            <person name="Hacquard S."/>
        </authorList>
    </citation>
    <scope>NUCLEOTIDE SEQUENCE</scope>
    <source>
        <strain evidence="2">MPI-CAGE-CH-0243</strain>
    </source>
</reference>
<organism evidence="2 3">
    <name type="scientific">Dendryphion nanum</name>
    <dbReference type="NCBI Taxonomy" id="256645"/>
    <lineage>
        <taxon>Eukaryota</taxon>
        <taxon>Fungi</taxon>
        <taxon>Dikarya</taxon>
        <taxon>Ascomycota</taxon>
        <taxon>Pezizomycotina</taxon>
        <taxon>Dothideomycetes</taxon>
        <taxon>Pleosporomycetidae</taxon>
        <taxon>Pleosporales</taxon>
        <taxon>Torulaceae</taxon>
        <taxon>Dendryphion</taxon>
    </lineage>
</organism>
<gene>
    <name evidence="2" type="ORF">B0J11DRAFT_594245</name>
</gene>
<feature type="transmembrane region" description="Helical" evidence="1">
    <location>
        <begin position="124"/>
        <end position="145"/>
    </location>
</feature>
<proteinExistence type="predicted"/>
<comment type="caution">
    <text evidence="2">The sequence shown here is derived from an EMBL/GenBank/DDBJ whole genome shotgun (WGS) entry which is preliminary data.</text>
</comment>
<keyword evidence="1" id="KW-0812">Transmembrane</keyword>
<keyword evidence="1" id="KW-1133">Transmembrane helix</keyword>
<feature type="transmembrane region" description="Helical" evidence="1">
    <location>
        <begin position="20"/>
        <end position="42"/>
    </location>
</feature>
<evidence type="ECO:0000313" key="3">
    <source>
        <dbReference type="Proteomes" id="UP000700596"/>
    </source>
</evidence>
<protein>
    <submittedName>
        <fullName evidence="2">Uncharacterized protein</fullName>
    </submittedName>
</protein>
<feature type="transmembrane region" description="Helical" evidence="1">
    <location>
        <begin position="316"/>
        <end position="335"/>
    </location>
</feature>
<dbReference type="EMBL" id="JAGMWT010000016">
    <property type="protein sequence ID" value="KAH7115062.1"/>
    <property type="molecule type" value="Genomic_DNA"/>
</dbReference>
<evidence type="ECO:0000313" key="2">
    <source>
        <dbReference type="EMBL" id="KAH7115062.1"/>
    </source>
</evidence>
<accession>A0A9P9D9U5</accession>
<evidence type="ECO:0000256" key="1">
    <source>
        <dbReference type="SAM" id="Phobius"/>
    </source>
</evidence>
<keyword evidence="1" id="KW-0472">Membrane</keyword>
<dbReference type="Proteomes" id="UP000700596">
    <property type="component" value="Unassembled WGS sequence"/>
</dbReference>
<feature type="transmembrane region" description="Helical" evidence="1">
    <location>
        <begin position="206"/>
        <end position="227"/>
    </location>
</feature>
<feature type="transmembrane region" description="Helical" evidence="1">
    <location>
        <begin position="277"/>
        <end position="304"/>
    </location>
</feature>
<dbReference type="AlphaFoldDB" id="A0A9P9D9U5"/>
<name>A0A9P9D9U5_9PLEO</name>